<name>A0A6P4IQS9_DROKI</name>
<proteinExistence type="predicted"/>
<accession>A0A6P4IQS9</accession>
<feature type="compositionally biased region" description="Low complexity" evidence="1">
    <location>
        <begin position="1"/>
        <end position="11"/>
    </location>
</feature>
<sequence>MTTVTATAAAAWRPSSPKITPTSTATLPAAAITTTTTTTGSTRTLAVATPKPTPIPKAITINGLDTTWRRQLATPTMQQHQQQQSQQQHQHKLLWQLQQPLHLQCLMTSIRLPSDAISRFFLAICLLGCLSPYTAALEEDCVDFQGNKVNHGMLYVPGPGVCSLCVCYHSEPLWCKAIYCDPPYFCKNFRVGERCCEFECLDPPGEDKLYQERMRKRAEILAGNSTASNVRLAPIAMSTIMLGFLGNSFLNL</sequence>
<evidence type="ECO:0000313" key="3">
    <source>
        <dbReference type="RefSeq" id="XP_017030835.1"/>
    </source>
</evidence>
<dbReference type="PANTHER" id="PTHR15256">
    <property type="entry name" value="INTEGRAL MEMBRANE PROTEIN DGCR2/IDD"/>
    <property type="match status" value="1"/>
</dbReference>
<evidence type="ECO:0000256" key="1">
    <source>
        <dbReference type="SAM" id="MobiDB-lite"/>
    </source>
</evidence>
<dbReference type="RefSeq" id="XP_017030835.1">
    <property type="nucleotide sequence ID" value="XM_017175346.1"/>
</dbReference>
<keyword evidence="2" id="KW-1185">Reference proteome</keyword>
<dbReference type="InterPro" id="IPR042378">
    <property type="entry name" value="IDD"/>
</dbReference>
<dbReference type="GO" id="GO:0016020">
    <property type="term" value="C:membrane"/>
    <property type="evidence" value="ECO:0007669"/>
    <property type="project" value="TreeGrafter"/>
</dbReference>
<organism evidence="2 3">
    <name type="scientific">Drosophila kikkawai</name>
    <name type="common">Fruit fly</name>
    <dbReference type="NCBI Taxonomy" id="30033"/>
    <lineage>
        <taxon>Eukaryota</taxon>
        <taxon>Metazoa</taxon>
        <taxon>Ecdysozoa</taxon>
        <taxon>Arthropoda</taxon>
        <taxon>Hexapoda</taxon>
        <taxon>Insecta</taxon>
        <taxon>Pterygota</taxon>
        <taxon>Neoptera</taxon>
        <taxon>Endopterygota</taxon>
        <taxon>Diptera</taxon>
        <taxon>Brachycera</taxon>
        <taxon>Muscomorpha</taxon>
        <taxon>Ephydroidea</taxon>
        <taxon>Drosophilidae</taxon>
        <taxon>Drosophila</taxon>
        <taxon>Sophophora</taxon>
    </lineage>
</organism>
<gene>
    <name evidence="3 4" type="primary">LOC108080543</name>
</gene>
<dbReference type="RefSeq" id="XP_017030836.1">
    <property type="nucleotide sequence ID" value="XM_017175347.1"/>
</dbReference>
<dbReference type="PANTHER" id="PTHR15256:SF6">
    <property type="entry name" value="INTEGRAL MEMBRANE PROTEIN DGCR2_IDD"/>
    <property type="match status" value="1"/>
</dbReference>
<reference evidence="3 4" key="1">
    <citation type="submission" date="2025-04" db="UniProtKB">
        <authorList>
            <consortium name="RefSeq"/>
        </authorList>
    </citation>
    <scope>IDENTIFICATION</scope>
</reference>
<protein>
    <submittedName>
        <fullName evidence="3 4">Uncharacterized protein LOC108080543</fullName>
    </submittedName>
</protein>
<evidence type="ECO:0000313" key="4">
    <source>
        <dbReference type="RefSeq" id="XP_017030836.1"/>
    </source>
</evidence>
<dbReference type="GeneID" id="108080543"/>
<dbReference type="OrthoDB" id="6602431at2759"/>
<dbReference type="Proteomes" id="UP001652661">
    <property type="component" value="Chromosome X"/>
</dbReference>
<dbReference type="AlphaFoldDB" id="A0A6P4IQS9"/>
<evidence type="ECO:0000313" key="2">
    <source>
        <dbReference type="Proteomes" id="UP001652661"/>
    </source>
</evidence>
<feature type="region of interest" description="Disordered" evidence="1">
    <location>
        <begin position="1"/>
        <end position="24"/>
    </location>
</feature>